<dbReference type="GO" id="GO:0003677">
    <property type="term" value="F:DNA binding"/>
    <property type="evidence" value="ECO:0007669"/>
    <property type="project" value="UniProtKB-KW"/>
</dbReference>
<accession>A0A7R9AIU2</accession>
<evidence type="ECO:0000256" key="5">
    <source>
        <dbReference type="ARBA" id="ARBA00023163"/>
    </source>
</evidence>
<proteinExistence type="inferred from homology"/>
<evidence type="ECO:0000259" key="9">
    <source>
        <dbReference type="Pfam" id="PF04545"/>
    </source>
</evidence>
<reference evidence="10" key="1">
    <citation type="submission" date="2020-11" db="EMBL/GenBank/DDBJ databases">
        <authorList>
            <person name="Tran Van P."/>
        </authorList>
    </citation>
    <scope>NUCLEOTIDE SEQUENCE</scope>
</reference>
<dbReference type="InterPro" id="IPR009042">
    <property type="entry name" value="RNA_pol_sigma70_r1_2"/>
</dbReference>
<dbReference type="InterPro" id="IPR000943">
    <property type="entry name" value="RNA_pol_sigma70"/>
</dbReference>
<dbReference type="SUPFAM" id="SSF88659">
    <property type="entry name" value="Sigma3 and sigma4 domains of RNA polymerase sigma factors"/>
    <property type="match status" value="2"/>
</dbReference>
<protein>
    <recommendedName>
        <fullName evidence="12">RNA polymerase sigma factor</fullName>
    </recommendedName>
</protein>
<dbReference type="NCBIfam" id="TIGR02937">
    <property type="entry name" value="sigma70-ECF"/>
    <property type="match status" value="1"/>
</dbReference>
<organism evidence="10">
    <name type="scientific">Darwinula stevensoni</name>
    <dbReference type="NCBI Taxonomy" id="69355"/>
    <lineage>
        <taxon>Eukaryota</taxon>
        <taxon>Metazoa</taxon>
        <taxon>Ecdysozoa</taxon>
        <taxon>Arthropoda</taxon>
        <taxon>Crustacea</taxon>
        <taxon>Oligostraca</taxon>
        <taxon>Ostracoda</taxon>
        <taxon>Podocopa</taxon>
        <taxon>Podocopida</taxon>
        <taxon>Darwinulocopina</taxon>
        <taxon>Darwinuloidea</taxon>
        <taxon>Darwinulidae</taxon>
        <taxon>Darwinula</taxon>
    </lineage>
</organism>
<dbReference type="PANTHER" id="PTHR30603">
    <property type="entry name" value="RNA POLYMERASE SIGMA FACTOR RPO"/>
    <property type="match status" value="1"/>
</dbReference>
<evidence type="ECO:0000256" key="6">
    <source>
        <dbReference type="SAM" id="MobiDB-lite"/>
    </source>
</evidence>
<evidence type="ECO:0000259" key="8">
    <source>
        <dbReference type="Pfam" id="PF04542"/>
    </source>
</evidence>
<comment type="similarity">
    <text evidence="1">Belongs to the sigma-70 factor family.</text>
</comment>
<gene>
    <name evidence="10" type="ORF">DSTB1V02_LOCUS14597</name>
</gene>
<evidence type="ECO:0000256" key="2">
    <source>
        <dbReference type="ARBA" id="ARBA00023015"/>
    </source>
</evidence>
<evidence type="ECO:0000256" key="1">
    <source>
        <dbReference type="ARBA" id="ARBA00007788"/>
    </source>
</evidence>
<dbReference type="InterPro" id="IPR013325">
    <property type="entry name" value="RNA_pol_sigma_r2"/>
</dbReference>
<dbReference type="SUPFAM" id="SSF88946">
    <property type="entry name" value="Sigma2 domain of RNA polymerase sigma factors"/>
    <property type="match status" value="1"/>
</dbReference>
<dbReference type="PANTHER" id="PTHR30603:SF67">
    <property type="entry name" value="RNA POLYMERASE SIGMA FACTOR RPOS"/>
    <property type="match status" value="1"/>
</dbReference>
<dbReference type="Pfam" id="PF04542">
    <property type="entry name" value="Sigma70_r2"/>
    <property type="match status" value="1"/>
</dbReference>
<feature type="domain" description="RNA polymerase sigma-70 region 1.2" evidence="7">
    <location>
        <begin position="85"/>
        <end position="116"/>
    </location>
</feature>
<dbReference type="AlphaFoldDB" id="A0A7R9AIU2"/>
<sequence length="364" mass="41891">MRCEKEVEMKTIKVETHTPTVHSVWKPALEGVAEKTDLSFDVDVSQLDYEDEGLRDPLDEDEHEDVDEFKDEGELKTSRSATEETVRYYLNRIASKKILSAKEEQDLAFASQKGDEKARQTLIESNLKLVISIAKRYINRGVPFEDLIEEGNLGMLYAIDKFEPQRKLRFSTYATWWIRQSVARAVMNQSRTVRVPIHVLRDLYHVLDAKYLLEKEKNDGQAASHETIAKFLSRPVEEIHAILQMGEQTVSIDKKLDEDSGLESFVENMMDESESPEATLESKEETSQISLILKKLYEQSPKHYEIIVARFGVNGAELKTYDQLAKEYGVTKERIRQMTLSAINKLKDIAITNHIDLKDFLNTK</sequence>
<dbReference type="Pfam" id="PF00140">
    <property type="entry name" value="Sigma70_r1_2"/>
    <property type="match status" value="1"/>
</dbReference>
<evidence type="ECO:0000256" key="3">
    <source>
        <dbReference type="ARBA" id="ARBA00023082"/>
    </source>
</evidence>
<dbReference type="InterPro" id="IPR007630">
    <property type="entry name" value="RNA_pol_sigma70_r4"/>
</dbReference>
<evidence type="ECO:0008006" key="12">
    <source>
        <dbReference type="Google" id="ProtNLM"/>
    </source>
</evidence>
<dbReference type="Gene3D" id="1.10.10.10">
    <property type="entry name" value="Winged helix-like DNA-binding domain superfamily/Winged helix DNA-binding domain"/>
    <property type="match status" value="2"/>
</dbReference>
<dbReference type="OrthoDB" id="201574at2759"/>
<keyword evidence="3" id="KW-0731">Sigma factor</keyword>
<feature type="domain" description="RNA polymerase sigma-70 region 2" evidence="8">
    <location>
        <begin position="122"/>
        <end position="192"/>
    </location>
</feature>
<keyword evidence="2" id="KW-0805">Transcription regulation</keyword>
<keyword evidence="11" id="KW-1185">Reference proteome</keyword>
<feature type="compositionally biased region" description="Acidic residues" evidence="6">
    <location>
        <begin position="58"/>
        <end position="71"/>
    </location>
</feature>
<evidence type="ECO:0000313" key="11">
    <source>
        <dbReference type="Proteomes" id="UP000677054"/>
    </source>
</evidence>
<evidence type="ECO:0000313" key="10">
    <source>
        <dbReference type="EMBL" id="CAD7254851.1"/>
    </source>
</evidence>
<dbReference type="InterPro" id="IPR013324">
    <property type="entry name" value="RNA_pol_sigma_r3/r4-like"/>
</dbReference>
<keyword evidence="4" id="KW-0238">DNA-binding</keyword>
<feature type="region of interest" description="Disordered" evidence="6">
    <location>
        <begin position="51"/>
        <end position="77"/>
    </location>
</feature>
<feature type="domain" description="RNA polymerase sigma-70 region 4" evidence="9">
    <location>
        <begin position="300"/>
        <end position="347"/>
    </location>
</feature>
<keyword evidence="5" id="KW-0804">Transcription</keyword>
<dbReference type="GO" id="GO:0006352">
    <property type="term" value="P:DNA-templated transcription initiation"/>
    <property type="evidence" value="ECO:0007669"/>
    <property type="project" value="InterPro"/>
</dbReference>
<dbReference type="InterPro" id="IPR050239">
    <property type="entry name" value="Sigma-70_RNA_pol_init_factors"/>
</dbReference>
<dbReference type="Gene3D" id="1.10.601.10">
    <property type="entry name" value="RNA Polymerase Primary Sigma Factor"/>
    <property type="match status" value="1"/>
</dbReference>
<dbReference type="InterPro" id="IPR036388">
    <property type="entry name" value="WH-like_DNA-bd_sf"/>
</dbReference>
<evidence type="ECO:0000256" key="4">
    <source>
        <dbReference type="ARBA" id="ARBA00023125"/>
    </source>
</evidence>
<dbReference type="PRINTS" id="PR00046">
    <property type="entry name" value="SIGMA70FCT"/>
</dbReference>
<dbReference type="InterPro" id="IPR007627">
    <property type="entry name" value="RNA_pol_sigma70_r2"/>
</dbReference>
<dbReference type="InterPro" id="IPR014284">
    <property type="entry name" value="RNA_pol_sigma-70_dom"/>
</dbReference>
<dbReference type="EMBL" id="LR912886">
    <property type="protein sequence ID" value="CAD7254851.1"/>
    <property type="molecule type" value="Genomic_DNA"/>
</dbReference>
<evidence type="ECO:0000259" key="7">
    <source>
        <dbReference type="Pfam" id="PF00140"/>
    </source>
</evidence>
<dbReference type="GO" id="GO:0016987">
    <property type="term" value="F:sigma factor activity"/>
    <property type="evidence" value="ECO:0007669"/>
    <property type="project" value="UniProtKB-KW"/>
</dbReference>
<dbReference type="Proteomes" id="UP000677054">
    <property type="component" value="Unassembled WGS sequence"/>
</dbReference>
<dbReference type="EMBL" id="CAJPEV010013368">
    <property type="protein sequence ID" value="CAG0906734.1"/>
    <property type="molecule type" value="Genomic_DNA"/>
</dbReference>
<dbReference type="Pfam" id="PF04545">
    <property type="entry name" value="Sigma70_r4"/>
    <property type="match status" value="1"/>
</dbReference>
<name>A0A7R9AIU2_9CRUS</name>